<dbReference type="STRING" id="1193682.BJP25_09325"/>
<comment type="caution">
    <text evidence="3">The sequence shown here is derived from an EMBL/GenBank/DDBJ whole genome shotgun (WGS) entry which is preliminary data.</text>
</comment>
<feature type="compositionally biased region" description="Basic and acidic residues" evidence="1">
    <location>
        <begin position="368"/>
        <end position="382"/>
    </location>
</feature>
<dbReference type="Gene3D" id="3.40.50.1820">
    <property type="entry name" value="alpha/beta hydrolase"/>
    <property type="match status" value="1"/>
</dbReference>
<dbReference type="Pfam" id="PF00561">
    <property type="entry name" value="Abhydrolase_1"/>
    <property type="match status" value="1"/>
</dbReference>
<organism evidence="3 4">
    <name type="scientific">Actinokineospora bangkokensis</name>
    <dbReference type="NCBI Taxonomy" id="1193682"/>
    <lineage>
        <taxon>Bacteria</taxon>
        <taxon>Bacillati</taxon>
        <taxon>Actinomycetota</taxon>
        <taxon>Actinomycetes</taxon>
        <taxon>Pseudonocardiales</taxon>
        <taxon>Pseudonocardiaceae</taxon>
        <taxon>Actinokineospora</taxon>
    </lineage>
</organism>
<dbReference type="Proteomes" id="UP000186040">
    <property type="component" value="Unassembled WGS sequence"/>
</dbReference>
<gene>
    <name evidence="3" type="ORF">BJP25_09325</name>
</gene>
<dbReference type="GO" id="GO:0046464">
    <property type="term" value="P:acylglycerol catabolic process"/>
    <property type="evidence" value="ECO:0007669"/>
    <property type="project" value="TreeGrafter"/>
</dbReference>
<name>A0A1Q9LS21_9PSEU</name>
<dbReference type="InterPro" id="IPR050266">
    <property type="entry name" value="AB_hydrolase_sf"/>
</dbReference>
<dbReference type="GO" id="GO:0016020">
    <property type="term" value="C:membrane"/>
    <property type="evidence" value="ECO:0007669"/>
    <property type="project" value="TreeGrafter"/>
</dbReference>
<dbReference type="InterPro" id="IPR029058">
    <property type="entry name" value="AB_hydrolase_fold"/>
</dbReference>
<sequence length="382" mass="39722">MRTLEDLAAALLDAAPLLAELPAPVRVACPDPGAAAALGKLTAALGLPDLVPVPDGTALGPFERVLSAHLDLAAEPVHDGDPVAAAAKAAESDFDGQMSTVDLTVPGALPWAVRTAGDPRDPAVLICPPCGMPARLLRGWVSALARERFVIVPDPRLGPGPAGTTAQVDDLLAALDAVGARRAHLLGLCGGAVLAVLLAHRDPARVSSLSLWHGDFDLGDEAPKTDHQRNLVALMAVAARDAAKAASVHAVLAHTMLGATPPHLAHLVLLPYARPDLLHHYCTRNGAIMAADLRPHLDLPHPTLVVTSTDDATAHPDGSRAVAARLPAATLRVLPHGDHLSLFRAEPHVLDLALGFLRAQDPPPGRPGGREPHPRTTTEEDP</sequence>
<evidence type="ECO:0000259" key="2">
    <source>
        <dbReference type="Pfam" id="PF00561"/>
    </source>
</evidence>
<feature type="region of interest" description="Disordered" evidence="1">
    <location>
        <begin position="358"/>
        <end position="382"/>
    </location>
</feature>
<dbReference type="OrthoDB" id="3396704at2"/>
<dbReference type="PANTHER" id="PTHR43798:SF5">
    <property type="entry name" value="MONOACYLGLYCEROL LIPASE ABHD6"/>
    <property type="match status" value="1"/>
</dbReference>
<accession>A0A1Q9LS21</accession>
<evidence type="ECO:0000313" key="4">
    <source>
        <dbReference type="Proteomes" id="UP000186040"/>
    </source>
</evidence>
<evidence type="ECO:0000256" key="1">
    <source>
        <dbReference type="SAM" id="MobiDB-lite"/>
    </source>
</evidence>
<dbReference type="InterPro" id="IPR000073">
    <property type="entry name" value="AB_hydrolase_1"/>
</dbReference>
<dbReference type="RefSeq" id="WP_075973389.1">
    <property type="nucleotide sequence ID" value="NZ_MKQR01000006.1"/>
</dbReference>
<reference evidence="3 4" key="1">
    <citation type="submission" date="2016-10" db="EMBL/GenBank/DDBJ databases">
        <title>The Draft Genome Sequence of Actinokineospora bangkokensis 44EHWT reveals the biosynthetic pathway of antifungal compounds Thailandins with unusual extender unit butylmalonyl-CoA.</title>
        <authorList>
            <person name="Greule A."/>
            <person name="Intra B."/>
            <person name="Flemming S."/>
            <person name="Rommel M.G."/>
            <person name="Panbangred W."/>
            <person name="Bechthold A."/>
        </authorList>
    </citation>
    <scope>NUCLEOTIDE SEQUENCE [LARGE SCALE GENOMIC DNA]</scope>
    <source>
        <strain evidence="3 4">44EHW</strain>
    </source>
</reference>
<dbReference type="AlphaFoldDB" id="A0A1Q9LS21"/>
<dbReference type="SUPFAM" id="SSF53474">
    <property type="entry name" value="alpha/beta-Hydrolases"/>
    <property type="match status" value="1"/>
</dbReference>
<dbReference type="PANTHER" id="PTHR43798">
    <property type="entry name" value="MONOACYLGLYCEROL LIPASE"/>
    <property type="match status" value="1"/>
</dbReference>
<dbReference type="EMBL" id="MKQR01000006">
    <property type="protein sequence ID" value="OLR94822.1"/>
    <property type="molecule type" value="Genomic_DNA"/>
</dbReference>
<dbReference type="GO" id="GO:0047372">
    <property type="term" value="F:monoacylglycerol lipase activity"/>
    <property type="evidence" value="ECO:0007669"/>
    <property type="project" value="TreeGrafter"/>
</dbReference>
<feature type="domain" description="AB hydrolase-1" evidence="2">
    <location>
        <begin position="124"/>
        <end position="343"/>
    </location>
</feature>
<keyword evidence="3" id="KW-0378">Hydrolase</keyword>
<keyword evidence="4" id="KW-1185">Reference proteome</keyword>
<proteinExistence type="predicted"/>
<evidence type="ECO:0000313" key="3">
    <source>
        <dbReference type="EMBL" id="OLR94822.1"/>
    </source>
</evidence>
<protein>
    <submittedName>
        <fullName evidence="3">Alpha/beta hydrolase</fullName>
    </submittedName>
</protein>